<keyword evidence="1" id="KW-1133">Transmembrane helix</keyword>
<protein>
    <recommendedName>
        <fullName evidence="3">DUF11 domain-containing protein</fullName>
    </recommendedName>
</protein>
<dbReference type="EMBL" id="LAZR01023140">
    <property type="protein sequence ID" value="KKL79540.1"/>
    <property type="molecule type" value="Genomic_DNA"/>
</dbReference>
<evidence type="ECO:0008006" key="3">
    <source>
        <dbReference type="Google" id="ProtNLM"/>
    </source>
</evidence>
<keyword evidence="1" id="KW-0472">Membrane</keyword>
<dbReference type="AlphaFoldDB" id="A0A0F9HCW4"/>
<keyword evidence="1" id="KW-0812">Transmembrane</keyword>
<reference evidence="2" key="1">
    <citation type="journal article" date="2015" name="Nature">
        <title>Complex archaea that bridge the gap between prokaryotes and eukaryotes.</title>
        <authorList>
            <person name="Spang A."/>
            <person name="Saw J.H."/>
            <person name="Jorgensen S.L."/>
            <person name="Zaremba-Niedzwiedzka K."/>
            <person name="Martijn J."/>
            <person name="Lind A.E."/>
            <person name="van Eijk R."/>
            <person name="Schleper C."/>
            <person name="Guy L."/>
            <person name="Ettema T.J."/>
        </authorList>
    </citation>
    <scope>NUCLEOTIDE SEQUENCE</scope>
</reference>
<organism evidence="2">
    <name type="scientific">marine sediment metagenome</name>
    <dbReference type="NCBI Taxonomy" id="412755"/>
    <lineage>
        <taxon>unclassified sequences</taxon>
        <taxon>metagenomes</taxon>
        <taxon>ecological metagenomes</taxon>
    </lineage>
</organism>
<proteinExistence type="predicted"/>
<evidence type="ECO:0000256" key="1">
    <source>
        <dbReference type="SAM" id="Phobius"/>
    </source>
</evidence>
<feature type="transmembrane region" description="Helical" evidence="1">
    <location>
        <begin position="7"/>
        <end position="24"/>
    </location>
</feature>
<evidence type="ECO:0000313" key="2">
    <source>
        <dbReference type="EMBL" id="KKL79540.1"/>
    </source>
</evidence>
<gene>
    <name evidence="2" type="ORF">LCGC14_2013810</name>
</gene>
<name>A0A0F9HCW4_9ZZZZ</name>
<sequence>MKKILNYFVIIIILAGTIWFALNWQKNIYSKELLRLDIFGPSEITLGEEIEYVVRYRNNGEFRLDNPELVFEAPEYSLKDGEFFERQILGPEELGEAIYPGEEKTFSFKISVLGKEGDIKITKASLSYRPKDLKARYQSSSDFTSQIKSAPLVFDFDLPSKIASGKDFVFRINYFSNIEHLLTNLRGQIEYPSGFEFISSVPKLIEQTEWEIPVLNKSEGGRIEISGRLFGDLGEAKVFKAKLGVWKNGEFIVLKEATKGVEVVRHSLYIRQEINGNPQYVAVSGDWLHYEIYFKNVGEDSVSDLFMINQLEGEAFDFQTIKSDYGSFQAGDNSIAFDWRRVPDLQYLIPTEEGKVDFFVKLKDDLGSVKNPVLKNKIFIGQVKEEFVTKIGSKLGIDQKAYFQDEVFGNSGPVPPQVGEATTYTIMWHIRNHYSDIKNAKIKAILPQNIELTGRVFPEPEFEKLTFDSQSREIVWLAGDLARGVGVTEPPLTIAFQISFTPAVYQRGQIPNIINEVQITAEDSWTQTIIESLAPAVNTSLPDDPTTTNGTIQ</sequence>
<accession>A0A0F9HCW4</accession>
<comment type="caution">
    <text evidence="2">The sequence shown here is derived from an EMBL/GenBank/DDBJ whole genome shotgun (WGS) entry which is preliminary data.</text>
</comment>